<comment type="caution">
    <text evidence="2">The sequence shown here is derived from an EMBL/GenBank/DDBJ whole genome shotgun (WGS) entry which is preliminary data.</text>
</comment>
<feature type="region of interest" description="Disordered" evidence="1">
    <location>
        <begin position="79"/>
        <end position="107"/>
    </location>
</feature>
<proteinExistence type="predicted"/>
<dbReference type="Proteomes" id="UP001190700">
    <property type="component" value="Unassembled WGS sequence"/>
</dbReference>
<sequence>MMEEAAEEHDRRMWEALKDLLPGGKLAPHSLECATLPHGMGLTKATSKGEQAESDLPYVWSVQRAMRKAAEAMGEIETARRAEKYLPPQVPKADDVKKSSDLSSSQRRAQRVYAAVLHSADWLTRLARSVGQSRLP</sequence>
<reference evidence="2 3" key="1">
    <citation type="journal article" date="2015" name="Genome Biol. Evol.">
        <title>Comparative Genomics of a Bacterivorous Green Alga Reveals Evolutionary Causalities and Consequences of Phago-Mixotrophic Mode of Nutrition.</title>
        <authorList>
            <person name="Burns J.A."/>
            <person name="Paasch A."/>
            <person name="Narechania A."/>
            <person name="Kim E."/>
        </authorList>
    </citation>
    <scope>NUCLEOTIDE SEQUENCE [LARGE SCALE GENOMIC DNA]</scope>
    <source>
        <strain evidence="2 3">PLY_AMNH</strain>
    </source>
</reference>
<evidence type="ECO:0000313" key="3">
    <source>
        <dbReference type="Proteomes" id="UP001190700"/>
    </source>
</evidence>
<keyword evidence="3" id="KW-1185">Reference proteome</keyword>
<organism evidence="2 3">
    <name type="scientific">Cymbomonas tetramitiformis</name>
    <dbReference type="NCBI Taxonomy" id="36881"/>
    <lineage>
        <taxon>Eukaryota</taxon>
        <taxon>Viridiplantae</taxon>
        <taxon>Chlorophyta</taxon>
        <taxon>Pyramimonadophyceae</taxon>
        <taxon>Pyramimonadales</taxon>
        <taxon>Pyramimonadaceae</taxon>
        <taxon>Cymbomonas</taxon>
    </lineage>
</organism>
<accession>A0AAE0CB04</accession>
<evidence type="ECO:0000313" key="2">
    <source>
        <dbReference type="EMBL" id="KAK3250954.1"/>
    </source>
</evidence>
<dbReference type="AlphaFoldDB" id="A0AAE0CB04"/>
<name>A0AAE0CB04_9CHLO</name>
<dbReference type="EMBL" id="LGRX02026389">
    <property type="protein sequence ID" value="KAK3250954.1"/>
    <property type="molecule type" value="Genomic_DNA"/>
</dbReference>
<gene>
    <name evidence="2" type="ORF">CYMTET_39694</name>
</gene>
<evidence type="ECO:0000256" key="1">
    <source>
        <dbReference type="SAM" id="MobiDB-lite"/>
    </source>
</evidence>
<protein>
    <submittedName>
        <fullName evidence="2">Uncharacterized protein</fullName>
    </submittedName>
</protein>